<accession>A0A517ZH49</accession>
<name>A0A517ZH49_9PLAN</name>
<dbReference type="Proteomes" id="UP000319383">
    <property type="component" value="Chromosome"/>
</dbReference>
<proteinExistence type="predicted"/>
<dbReference type="KEGG" id="sdyn:Mal52_02590"/>
<gene>
    <name evidence="3" type="ORF">Mal52_02590</name>
</gene>
<evidence type="ECO:0000313" key="3">
    <source>
        <dbReference type="EMBL" id="QDU41805.1"/>
    </source>
</evidence>
<feature type="region of interest" description="Disordered" evidence="1">
    <location>
        <begin position="1"/>
        <end position="23"/>
    </location>
</feature>
<keyword evidence="2" id="KW-0472">Membrane</keyword>
<keyword evidence="2" id="KW-1133">Transmembrane helix</keyword>
<feature type="transmembrane region" description="Helical" evidence="2">
    <location>
        <begin position="76"/>
        <end position="104"/>
    </location>
</feature>
<keyword evidence="4" id="KW-1185">Reference proteome</keyword>
<organism evidence="3 4">
    <name type="scientific">Symmachiella dynata</name>
    <dbReference type="NCBI Taxonomy" id="2527995"/>
    <lineage>
        <taxon>Bacteria</taxon>
        <taxon>Pseudomonadati</taxon>
        <taxon>Planctomycetota</taxon>
        <taxon>Planctomycetia</taxon>
        <taxon>Planctomycetales</taxon>
        <taxon>Planctomycetaceae</taxon>
        <taxon>Symmachiella</taxon>
    </lineage>
</organism>
<sequence>MSDNPVEPDPVSVPDQPQPQSVSATRASYNLFSDTVIGVNTRKSDNKFQAIFIGISILVLAAVGGLIAVWNTEWEMPWYAGALLGAFAGLVFGTFASGIFLMVYRAWRHVQGKHD</sequence>
<evidence type="ECO:0000313" key="4">
    <source>
        <dbReference type="Proteomes" id="UP000319383"/>
    </source>
</evidence>
<evidence type="ECO:0000256" key="2">
    <source>
        <dbReference type="SAM" id="Phobius"/>
    </source>
</evidence>
<dbReference type="EMBL" id="CP036276">
    <property type="protein sequence ID" value="QDU41805.1"/>
    <property type="molecule type" value="Genomic_DNA"/>
</dbReference>
<protein>
    <submittedName>
        <fullName evidence="3">Uncharacterized protein</fullName>
    </submittedName>
</protein>
<dbReference type="RefSeq" id="WP_145373797.1">
    <property type="nucleotide sequence ID" value="NZ_CP036276.1"/>
</dbReference>
<dbReference type="AlphaFoldDB" id="A0A517ZH49"/>
<keyword evidence="2" id="KW-0812">Transmembrane</keyword>
<feature type="transmembrane region" description="Helical" evidence="2">
    <location>
        <begin position="50"/>
        <end position="70"/>
    </location>
</feature>
<evidence type="ECO:0000256" key="1">
    <source>
        <dbReference type="SAM" id="MobiDB-lite"/>
    </source>
</evidence>
<reference evidence="3 4" key="1">
    <citation type="submission" date="2019-02" db="EMBL/GenBank/DDBJ databases">
        <title>Deep-cultivation of Planctomycetes and their phenomic and genomic characterization uncovers novel biology.</title>
        <authorList>
            <person name="Wiegand S."/>
            <person name="Jogler M."/>
            <person name="Boedeker C."/>
            <person name="Pinto D."/>
            <person name="Vollmers J."/>
            <person name="Rivas-Marin E."/>
            <person name="Kohn T."/>
            <person name="Peeters S.H."/>
            <person name="Heuer A."/>
            <person name="Rast P."/>
            <person name="Oberbeckmann S."/>
            <person name="Bunk B."/>
            <person name="Jeske O."/>
            <person name="Meyerdierks A."/>
            <person name="Storesund J.E."/>
            <person name="Kallscheuer N."/>
            <person name="Luecker S."/>
            <person name="Lage O.M."/>
            <person name="Pohl T."/>
            <person name="Merkel B.J."/>
            <person name="Hornburger P."/>
            <person name="Mueller R.-W."/>
            <person name="Bruemmer F."/>
            <person name="Labrenz M."/>
            <person name="Spormann A.M."/>
            <person name="Op den Camp H."/>
            <person name="Overmann J."/>
            <person name="Amann R."/>
            <person name="Jetten M.S.M."/>
            <person name="Mascher T."/>
            <person name="Medema M.H."/>
            <person name="Devos D.P."/>
            <person name="Kaster A.-K."/>
            <person name="Ovreas L."/>
            <person name="Rohde M."/>
            <person name="Galperin M.Y."/>
            <person name="Jogler C."/>
        </authorList>
    </citation>
    <scope>NUCLEOTIDE SEQUENCE [LARGE SCALE GENOMIC DNA]</scope>
    <source>
        <strain evidence="3 4">Mal52</strain>
    </source>
</reference>